<dbReference type="OrthoDB" id="3788887at2"/>
<accession>A0A4V1BDU1</accession>
<dbReference type="Proteomes" id="UP000294894">
    <property type="component" value="Chromosome"/>
</dbReference>
<proteinExistence type="predicted"/>
<feature type="compositionally biased region" description="Basic and acidic residues" evidence="1">
    <location>
        <begin position="37"/>
        <end position="48"/>
    </location>
</feature>
<evidence type="ECO:0000313" key="2">
    <source>
        <dbReference type="EMBL" id="QBR92302.1"/>
    </source>
</evidence>
<feature type="region of interest" description="Disordered" evidence="1">
    <location>
        <begin position="1"/>
        <end position="82"/>
    </location>
</feature>
<dbReference type="AlphaFoldDB" id="A0A4V1BDU1"/>
<reference evidence="2 3" key="1">
    <citation type="submission" date="2019-03" db="EMBL/GenBank/DDBJ databases">
        <title>Three New Species of Nocardioides, Nocardioides euryhalodurans sp. nov., Nocardioides seonyuensis sp. nov. and Nocardioides eburneoflavus sp. nov., Iolated from Soil.</title>
        <authorList>
            <person name="Roh S.G."/>
            <person name="Lee C."/>
            <person name="Kim M.-K."/>
            <person name="Kim S.B."/>
        </authorList>
    </citation>
    <scope>NUCLEOTIDE SEQUENCE [LARGE SCALE GENOMIC DNA]</scope>
    <source>
        <strain evidence="2 3">MMS17-SY117</strain>
    </source>
</reference>
<feature type="compositionally biased region" description="Basic and acidic residues" evidence="1">
    <location>
        <begin position="1"/>
        <end position="15"/>
    </location>
</feature>
<dbReference type="EMBL" id="CP038267">
    <property type="protein sequence ID" value="QBR92302.1"/>
    <property type="molecule type" value="Genomic_DNA"/>
</dbReference>
<evidence type="ECO:0000313" key="3">
    <source>
        <dbReference type="Proteomes" id="UP000294894"/>
    </source>
</evidence>
<gene>
    <name evidence="2" type="ORF">EXE57_08375</name>
</gene>
<dbReference type="KEGG" id="noy:EXE57_08375"/>
<protein>
    <submittedName>
        <fullName evidence="2">Uncharacterized protein</fullName>
    </submittedName>
</protein>
<keyword evidence="3" id="KW-1185">Reference proteome</keyword>
<evidence type="ECO:0000256" key="1">
    <source>
        <dbReference type="SAM" id="MobiDB-lite"/>
    </source>
</evidence>
<sequence>MSDPRDIRDSHHDASGDMGVSSEREGPTGPGQTGTDGVRDVTPDRPDTEDAPPEQRPGAEEENPEGLDPKAGYSSKDPRSDG</sequence>
<name>A0A4V1BDU1_9ACTN</name>
<organism evidence="2 3">
    <name type="scientific">Nocardioides euryhalodurans</name>
    <dbReference type="NCBI Taxonomy" id="2518370"/>
    <lineage>
        <taxon>Bacteria</taxon>
        <taxon>Bacillati</taxon>
        <taxon>Actinomycetota</taxon>
        <taxon>Actinomycetes</taxon>
        <taxon>Propionibacteriales</taxon>
        <taxon>Nocardioidaceae</taxon>
        <taxon>Nocardioides</taxon>
    </lineage>
</organism>
<dbReference type="RefSeq" id="WP_135076304.1">
    <property type="nucleotide sequence ID" value="NZ_CP038267.1"/>
</dbReference>